<dbReference type="EMBL" id="CAICTM010001566">
    <property type="protein sequence ID" value="CAB9524682.1"/>
    <property type="molecule type" value="Genomic_DNA"/>
</dbReference>
<gene>
    <name evidence="2" type="ORF">SEMRO_1568_G283090.1</name>
</gene>
<accession>A0A9N8HTD6</accession>
<feature type="region of interest" description="Disordered" evidence="1">
    <location>
        <begin position="66"/>
        <end position="150"/>
    </location>
</feature>
<keyword evidence="3" id="KW-1185">Reference proteome</keyword>
<organism evidence="2 3">
    <name type="scientific">Seminavis robusta</name>
    <dbReference type="NCBI Taxonomy" id="568900"/>
    <lineage>
        <taxon>Eukaryota</taxon>
        <taxon>Sar</taxon>
        <taxon>Stramenopiles</taxon>
        <taxon>Ochrophyta</taxon>
        <taxon>Bacillariophyta</taxon>
        <taxon>Bacillariophyceae</taxon>
        <taxon>Bacillariophycidae</taxon>
        <taxon>Naviculales</taxon>
        <taxon>Naviculaceae</taxon>
        <taxon>Seminavis</taxon>
    </lineage>
</organism>
<name>A0A9N8HTD6_9STRA</name>
<evidence type="ECO:0000313" key="2">
    <source>
        <dbReference type="EMBL" id="CAB9524682.1"/>
    </source>
</evidence>
<protein>
    <submittedName>
        <fullName evidence="2">Uncharacterized protein</fullName>
    </submittedName>
</protein>
<evidence type="ECO:0000256" key="1">
    <source>
        <dbReference type="SAM" id="MobiDB-lite"/>
    </source>
</evidence>
<feature type="region of interest" description="Disordered" evidence="1">
    <location>
        <begin position="166"/>
        <end position="185"/>
    </location>
</feature>
<dbReference type="AlphaFoldDB" id="A0A9N8HTD6"/>
<feature type="compositionally biased region" description="Polar residues" evidence="1">
    <location>
        <begin position="90"/>
        <end position="118"/>
    </location>
</feature>
<sequence length="365" mass="40047">MNHTLEINVPPPPAPLGRRTTSKVVELNALRSSDRTQNIIEPQGFAFSESLNKTQGVALFLGSSSHQKSGSLFGGQDPAPRTSPKERSGRSTCVTDKQRGTSCSPSPNRAVSFNTSNTRLDDSKDIAGREPQQKTALLGSRSSNCDVIPPIPSKQISWDVATVSSHSSNSSLSQRSGPRNSNAQWQRTDSICTSQFQEFGTPAQETCVCRCQDSTSGEELPADDDSQNSFYCDSQFPNDHEGDYIAEQAPRRDQDEYKTFQELTSQAPNKMQSTAADETYEMELAPGFYVPFRGANEVWDAIDSHTTLECTCLECSIQLVCVRDCEHVVCPDCRMVNPVFEHPAGVTNPFGAGMGLKKEWITSEQ</sequence>
<feature type="region of interest" description="Disordered" evidence="1">
    <location>
        <begin position="1"/>
        <end position="21"/>
    </location>
</feature>
<feature type="compositionally biased region" description="Basic and acidic residues" evidence="1">
    <location>
        <begin position="119"/>
        <end position="132"/>
    </location>
</feature>
<evidence type="ECO:0000313" key="3">
    <source>
        <dbReference type="Proteomes" id="UP001153069"/>
    </source>
</evidence>
<reference evidence="2" key="1">
    <citation type="submission" date="2020-06" db="EMBL/GenBank/DDBJ databases">
        <authorList>
            <consortium name="Plant Systems Biology data submission"/>
        </authorList>
    </citation>
    <scope>NUCLEOTIDE SEQUENCE</scope>
    <source>
        <strain evidence="2">D6</strain>
    </source>
</reference>
<dbReference type="Proteomes" id="UP001153069">
    <property type="component" value="Unassembled WGS sequence"/>
</dbReference>
<feature type="compositionally biased region" description="Low complexity" evidence="1">
    <location>
        <begin position="166"/>
        <end position="176"/>
    </location>
</feature>
<proteinExistence type="predicted"/>
<comment type="caution">
    <text evidence="2">The sequence shown here is derived from an EMBL/GenBank/DDBJ whole genome shotgun (WGS) entry which is preliminary data.</text>
</comment>